<evidence type="ECO:0000313" key="1">
    <source>
        <dbReference type="EMBL" id="WPF24200.1"/>
    </source>
</evidence>
<reference evidence="1 2" key="1">
    <citation type="submission" date="2023-10" db="EMBL/GenBank/DDBJ databases">
        <title>complete genome sequence of Corynebacterium pseudokroppenstedtii P15-C1.</title>
        <authorList>
            <person name="Bruggemann H."/>
            <person name="Poehlein A."/>
        </authorList>
    </citation>
    <scope>NUCLEOTIDE SEQUENCE [LARGE SCALE GENOMIC DNA]</scope>
    <source>
        <strain evidence="1 2">P15_C1</strain>
    </source>
</reference>
<proteinExistence type="predicted"/>
<keyword evidence="2" id="KW-1185">Reference proteome</keyword>
<dbReference type="EMBL" id="CP137757">
    <property type="protein sequence ID" value="WPF24200.1"/>
    <property type="molecule type" value="Genomic_DNA"/>
</dbReference>
<accession>A0AAU0PY57</accession>
<gene>
    <name evidence="1" type="ORF">Q0N40_06440</name>
</gene>
<sequence>MSITINRRTTEELHKRRKAIYNSFKYAGIMREGAPLKQQDLRDLAVMRILPDPERRLYDELVRIESLLSL</sequence>
<protein>
    <submittedName>
        <fullName evidence="1">Uncharacterized protein</fullName>
    </submittedName>
</protein>
<dbReference type="AlphaFoldDB" id="A0AAU0PY57"/>
<dbReference type="KEGG" id="cpsk:Q0N40_06440"/>
<dbReference type="Proteomes" id="UP001174314">
    <property type="component" value="Chromosome"/>
</dbReference>
<name>A0AAU0PY57_9CORY</name>
<dbReference type="RefSeq" id="WP_221923688.1">
    <property type="nucleotide sequence ID" value="NZ_CP137757.1"/>
</dbReference>
<organism evidence="1 2">
    <name type="scientific">Corynebacterium pseudokroppenstedtii</name>
    <dbReference type="NCBI Taxonomy" id="2804917"/>
    <lineage>
        <taxon>Bacteria</taxon>
        <taxon>Bacillati</taxon>
        <taxon>Actinomycetota</taxon>
        <taxon>Actinomycetes</taxon>
        <taxon>Mycobacteriales</taxon>
        <taxon>Corynebacteriaceae</taxon>
        <taxon>Corynebacterium</taxon>
    </lineage>
</organism>
<evidence type="ECO:0000313" key="2">
    <source>
        <dbReference type="Proteomes" id="UP001174314"/>
    </source>
</evidence>